<evidence type="ECO:0000256" key="1">
    <source>
        <dbReference type="SAM" id="Phobius"/>
    </source>
</evidence>
<evidence type="ECO:0000313" key="3">
    <source>
        <dbReference type="Proteomes" id="UP000094565"/>
    </source>
</evidence>
<organism evidence="2 3">
    <name type="scientific">Komagataella pastoris</name>
    <name type="common">Yeast</name>
    <name type="synonym">Pichia pastoris</name>
    <dbReference type="NCBI Taxonomy" id="4922"/>
    <lineage>
        <taxon>Eukaryota</taxon>
        <taxon>Fungi</taxon>
        <taxon>Dikarya</taxon>
        <taxon>Ascomycota</taxon>
        <taxon>Saccharomycotina</taxon>
        <taxon>Pichiomycetes</taxon>
        <taxon>Pichiales</taxon>
        <taxon>Pichiaceae</taxon>
        <taxon>Komagataella</taxon>
    </lineage>
</organism>
<protein>
    <submittedName>
        <fullName evidence="2">BA75_04701T0</fullName>
    </submittedName>
</protein>
<keyword evidence="1" id="KW-0472">Membrane</keyword>
<dbReference type="OrthoDB" id="3995126at2759"/>
<keyword evidence="1" id="KW-0812">Transmembrane</keyword>
<feature type="transmembrane region" description="Helical" evidence="1">
    <location>
        <begin position="35"/>
        <end position="54"/>
    </location>
</feature>
<gene>
    <name evidence="2" type="ORF">ATY40_BA7504701</name>
</gene>
<evidence type="ECO:0000313" key="2">
    <source>
        <dbReference type="EMBL" id="ANZ77443.1"/>
    </source>
</evidence>
<dbReference type="AlphaFoldDB" id="A0A1B2JHH0"/>
<keyword evidence="1" id="KW-1133">Transmembrane helix</keyword>
<keyword evidence="3" id="KW-1185">Reference proteome</keyword>
<dbReference type="Proteomes" id="UP000094565">
    <property type="component" value="Chromosome 4"/>
</dbReference>
<name>A0A1B2JHH0_PICPA</name>
<accession>A0A1B2JHH0</accession>
<sequence>MSSRRNVQAIAFPENLPPSRLVTPKPAALLYLTRLLYGSGGFLVVVYALALFLIRPMLKLQYERRGSYLNHCLDKLNAMYGLIAKRIKFVPEVRVKYGNTVYSDAGMQTDPKKEEVDNTFNPFLYQQKYQNNGFGTQTIKFEDEEEKRDKSESDRLGGSIQDLKNTLEKLEVSSYKQAGASLSLRGDTSRMSEMQPLLFQVKQLENYVEGLSSEHPKDSMFKRALGYGSYGKPQTKLTNRTSHIVSDIKGDISFLKTEIEKRNGSSI</sequence>
<dbReference type="EMBL" id="CP014587">
    <property type="protein sequence ID" value="ANZ77443.1"/>
    <property type="molecule type" value="Genomic_DNA"/>
</dbReference>
<reference evidence="2 3" key="1">
    <citation type="submission" date="2016-02" db="EMBL/GenBank/DDBJ databases">
        <title>Comparative genomic and transcriptomic foundation for Pichia pastoris.</title>
        <authorList>
            <person name="Love K.R."/>
            <person name="Shah K.A."/>
            <person name="Whittaker C.A."/>
            <person name="Wu J."/>
            <person name="Bartlett M.C."/>
            <person name="Ma D."/>
            <person name="Leeson R.L."/>
            <person name="Priest M."/>
            <person name="Young S.K."/>
            <person name="Love J.C."/>
        </authorList>
    </citation>
    <scope>NUCLEOTIDE SEQUENCE [LARGE SCALE GENOMIC DNA]</scope>
    <source>
        <strain evidence="2 3">ATCC 28485</strain>
    </source>
</reference>
<proteinExistence type="predicted"/>